<evidence type="ECO:0000256" key="1">
    <source>
        <dbReference type="ARBA" id="ARBA00019186"/>
    </source>
</evidence>
<dbReference type="PANTHER" id="PTHR12970">
    <property type="entry name" value="PROTEASOME ASSEMBLY CHAPERONE 2"/>
    <property type="match status" value="1"/>
</dbReference>
<dbReference type="Pfam" id="PF09754">
    <property type="entry name" value="PAC2"/>
    <property type="match status" value="1"/>
</dbReference>
<evidence type="ECO:0000313" key="5">
    <source>
        <dbReference type="EMBL" id="BAN20610.1"/>
    </source>
</evidence>
<keyword evidence="2 4" id="KW-0143">Chaperone</keyword>
<dbReference type="AlphaFoldDB" id="R4WIU3"/>
<accession>R4WIU3</accession>
<sequence length="248" mass="27740">MITTLPKKDFKGYTAVLGSPSVGNVSQLCIDLVISSLKCTHIGMIWHEAILPLVGADPYNDLSSKICSSNDIYCSEMNKILLFQLRAPLQRNYLLDYLTKLVEYLNNVGIEHLIILSGLFAHQRDDSELLGGSFRYVTCPRANAKFGSTLTSFGWIRMKDNNEENKFSCPKMPGSGLTRMLFNMCIQANISCTGLLLFCSEGDNSHDALQLLKNLNTLLPLIPDDLSTIVYPPSWKYLFGNSLPRNIY</sequence>
<comment type="function">
    <text evidence="4">Chaperone protein which promotes assembly of the 20S proteasome as part of a heterodimer with PSMG1.</text>
</comment>
<comment type="subunit">
    <text evidence="4">Forms a heterodimer with PSMG1.</text>
</comment>
<name>R4WIU3_RIPPE</name>
<reference evidence="5" key="1">
    <citation type="journal article" date="2013" name="PLoS ONE">
        <title>Gene expression in gut symbiotic organ of stinkbug affected by extracellular bacterial symbiont.</title>
        <authorList>
            <person name="Futahashi R."/>
            <person name="Tanaka K."/>
            <person name="Tanahashi M."/>
            <person name="Nikoh N."/>
            <person name="Kikuchi Y."/>
            <person name="Lee B.L."/>
            <person name="Fukatsu T."/>
        </authorList>
    </citation>
    <scope>NUCLEOTIDE SEQUENCE</scope>
    <source>
        <tissue evidence="5">Midgut</tissue>
    </source>
</reference>
<dbReference type="GO" id="GO:0005829">
    <property type="term" value="C:cytosol"/>
    <property type="evidence" value="ECO:0007669"/>
    <property type="project" value="TreeGrafter"/>
</dbReference>
<dbReference type="GO" id="GO:0005634">
    <property type="term" value="C:nucleus"/>
    <property type="evidence" value="ECO:0007669"/>
    <property type="project" value="TreeGrafter"/>
</dbReference>
<organism evidence="5">
    <name type="scientific">Riptortus pedestris</name>
    <name type="common">Bean bug</name>
    <dbReference type="NCBI Taxonomy" id="329032"/>
    <lineage>
        <taxon>Eukaryota</taxon>
        <taxon>Metazoa</taxon>
        <taxon>Ecdysozoa</taxon>
        <taxon>Arthropoda</taxon>
        <taxon>Hexapoda</taxon>
        <taxon>Insecta</taxon>
        <taxon>Pterygota</taxon>
        <taxon>Neoptera</taxon>
        <taxon>Paraneoptera</taxon>
        <taxon>Hemiptera</taxon>
        <taxon>Heteroptera</taxon>
        <taxon>Panheteroptera</taxon>
        <taxon>Pentatomomorpha</taxon>
        <taxon>Coreoidea</taxon>
        <taxon>Alydidae</taxon>
        <taxon>Riptortus</taxon>
    </lineage>
</organism>
<dbReference type="PIRSF" id="PIRSF010044">
    <property type="entry name" value="UCP010044"/>
    <property type="match status" value="1"/>
</dbReference>
<dbReference type="InterPro" id="IPR016562">
    <property type="entry name" value="Proteasome_assmbl_chp_2_euk"/>
</dbReference>
<dbReference type="GO" id="GO:0043248">
    <property type="term" value="P:proteasome assembly"/>
    <property type="evidence" value="ECO:0007669"/>
    <property type="project" value="TreeGrafter"/>
</dbReference>
<comment type="similarity">
    <text evidence="3 4">Belongs to the PSMG2 family.</text>
</comment>
<dbReference type="PANTHER" id="PTHR12970:SF1">
    <property type="entry name" value="PROTEASOME ASSEMBLY CHAPERONE 2"/>
    <property type="match status" value="1"/>
</dbReference>
<dbReference type="EMBL" id="AK417395">
    <property type="protein sequence ID" value="BAN20610.1"/>
    <property type="molecule type" value="mRNA"/>
</dbReference>
<dbReference type="InterPro" id="IPR019151">
    <property type="entry name" value="Proteasome_assmbl_chaperone_2"/>
</dbReference>
<proteinExistence type="evidence at transcript level"/>
<dbReference type="Gene3D" id="3.40.50.10900">
    <property type="entry name" value="PAC-like subunit"/>
    <property type="match status" value="2"/>
</dbReference>
<evidence type="ECO:0000256" key="4">
    <source>
        <dbReference type="PIRNR" id="PIRNR010044"/>
    </source>
</evidence>
<evidence type="ECO:0000256" key="3">
    <source>
        <dbReference type="ARBA" id="ARBA00025745"/>
    </source>
</evidence>
<evidence type="ECO:0000256" key="2">
    <source>
        <dbReference type="ARBA" id="ARBA00023186"/>
    </source>
</evidence>
<dbReference type="InterPro" id="IPR038389">
    <property type="entry name" value="PSMG2_sf"/>
</dbReference>
<protein>
    <recommendedName>
        <fullName evidence="1 4">Proteasome assembly chaperone 2</fullName>
    </recommendedName>
</protein>